<dbReference type="SUPFAM" id="SSF56672">
    <property type="entry name" value="DNA/RNA polymerases"/>
    <property type="match status" value="1"/>
</dbReference>
<evidence type="ECO:0000259" key="1">
    <source>
        <dbReference type="PROSITE" id="PS50878"/>
    </source>
</evidence>
<dbReference type="PANTHER" id="PTHR37984:SF7">
    <property type="entry name" value="INTEGRASE CATALYTIC DOMAIN-CONTAINING PROTEIN"/>
    <property type="match status" value="1"/>
</dbReference>
<dbReference type="FunFam" id="3.30.70.270:FF:000026">
    <property type="entry name" value="Transposon Ty3-G Gag-Pol polyprotein"/>
    <property type="match status" value="1"/>
</dbReference>
<accession>A0A6S7IX28</accession>
<dbReference type="InterPro" id="IPR041588">
    <property type="entry name" value="Integrase_H2C2"/>
</dbReference>
<feature type="domain" description="Integrase catalytic" evidence="2">
    <location>
        <begin position="978"/>
        <end position="1141"/>
    </location>
</feature>
<evidence type="ECO:0000259" key="2">
    <source>
        <dbReference type="PROSITE" id="PS50994"/>
    </source>
</evidence>
<comment type="caution">
    <text evidence="3">The sequence shown here is derived from an EMBL/GenBank/DDBJ whole genome shotgun (WGS) entry which is preliminary data.</text>
</comment>
<dbReference type="FunFam" id="3.30.420.10:FF:000063">
    <property type="entry name" value="Retrovirus-related Pol polyprotein from transposon 297-like Protein"/>
    <property type="match status" value="1"/>
</dbReference>
<dbReference type="CDD" id="cd01647">
    <property type="entry name" value="RT_LTR"/>
    <property type="match status" value="1"/>
</dbReference>
<protein>
    <submittedName>
        <fullName evidence="3">Retrovirus-related Pol poly from transposon, partial</fullName>
    </submittedName>
</protein>
<name>A0A6S7IX28_PARCT</name>
<dbReference type="InterPro" id="IPR050951">
    <property type="entry name" value="Retrovirus_Pol_polyprotein"/>
</dbReference>
<dbReference type="Pfam" id="PF17919">
    <property type="entry name" value="RT_RNaseH_2"/>
    <property type="match status" value="1"/>
</dbReference>
<keyword evidence="4" id="KW-1185">Reference proteome</keyword>
<dbReference type="InterPro" id="IPR000477">
    <property type="entry name" value="RT_dom"/>
</dbReference>
<dbReference type="GO" id="GO:0003676">
    <property type="term" value="F:nucleic acid binding"/>
    <property type="evidence" value="ECO:0007669"/>
    <property type="project" value="InterPro"/>
</dbReference>
<dbReference type="SUPFAM" id="SSF53098">
    <property type="entry name" value="Ribonuclease H-like"/>
    <property type="match status" value="1"/>
</dbReference>
<proteinExistence type="predicted"/>
<dbReference type="SUPFAM" id="SSF50630">
    <property type="entry name" value="Acid proteases"/>
    <property type="match status" value="1"/>
</dbReference>
<dbReference type="EMBL" id="CACRXK020006658">
    <property type="protein sequence ID" value="CAB4010041.1"/>
    <property type="molecule type" value="Genomic_DNA"/>
</dbReference>
<dbReference type="Gene3D" id="3.30.420.10">
    <property type="entry name" value="Ribonuclease H-like superfamily/Ribonuclease H"/>
    <property type="match status" value="1"/>
</dbReference>
<dbReference type="InterPro" id="IPR021109">
    <property type="entry name" value="Peptidase_aspartic_dom_sf"/>
</dbReference>
<dbReference type="Gene3D" id="3.30.70.270">
    <property type="match status" value="2"/>
</dbReference>
<dbReference type="Gene3D" id="2.40.70.10">
    <property type="entry name" value="Acid Proteases"/>
    <property type="match status" value="1"/>
</dbReference>
<feature type="non-terminal residue" evidence="3">
    <location>
        <position position="1231"/>
    </location>
</feature>
<dbReference type="Pfam" id="PF00078">
    <property type="entry name" value="RVT_1"/>
    <property type="match status" value="1"/>
</dbReference>
<dbReference type="InterPro" id="IPR043502">
    <property type="entry name" value="DNA/RNA_pol_sf"/>
</dbReference>
<dbReference type="AlphaFoldDB" id="A0A6S7IX28"/>
<dbReference type="GO" id="GO:0015074">
    <property type="term" value="P:DNA integration"/>
    <property type="evidence" value="ECO:0007669"/>
    <property type="project" value="InterPro"/>
</dbReference>
<dbReference type="PROSITE" id="PS50878">
    <property type="entry name" value="RT_POL"/>
    <property type="match status" value="1"/>
</dbReference>
<dbReference type="InterPro" id="IPR043128">
    <property type="entry name" value="Rev_trsase/Diguanyl_cyclase"/>
</dbReference>
<dbReference type="PROSITE" id="PS50994">
    <property type="entry name" value="INTEGRASE"/>
    <property type="match status" value="1"/>
</dbReference>
<evidence type="ECO:0000313" key="4">
    <source>
        <dbReference type="Proteomes" id="UP001152795"/>
    </source>
</evidence>
<dbReference type="InterPro" id="IPR001584">
    <property type="entry name" value="Integrase_cat-core"/>
</dbReference>
<dbReference type="Gene3D" id="4.10.60.10">
    <property type="entry name" value="Zinc finger, CCHC-type"/>
    <property type="match status" value="1"/>
</dbReference>
<dbReference type="PANTHER" id="PTHR37984">
    <property type="entry name" value="PROTEIN CBG26694"/>
    <property type="match status" value="1"/>
</dbReference>
<feature type="domain" description="Reverse transcriptase" evidence="1">
    <location>
        <begin position="435"/>
        <end position="612"/>
    </location>
</feature>
<dbReference type="InterPro" id="IPR036397">
    <property type="entry name" value="RNaseH_sf"/>
</dbReference>
<dbReference type="CDD" id="cd09274">
    <property type="entry name" value="RNase_HI_RT_Ty3"/>
    <property type="match status" value="1"/>
</dbReference>
<gene>
    <name evidence="3" type="ORF">PACLA_8A055845</name>
</gene>
<evidence type="ECO:0000313" key="3">
    <source>
        <dbReference type="EMBL" id="CAB4010041.1"/>
    </source>
</evidence>
<organism evidence="3 4">
    <name type="scientific">Paramuricea clavata</name>
    <name type="common">Red gorgonian</name>
    <name type="synonym">Violescent sea-whip</name>
    <dbReference type="NCBI Taxonomy" id="317549"/>
    <lineage>
        <taxon>Eukaryota</taxon>
        <taxon>Metazoa</taxon>
        <taxon>Cnidaria</taxon>
        <taxon>Anthozoa</taxon>
        <taxon>Octocorallia</taxon>
        <taxon>Malacalcyonacea</taxon>
        <taxon>Plexauridae</taxon>
        <taxon>Paramuricea</taxon>
    </lineage>
</organism>
<dbReference type="InterPro" id="IPR041577">
    <property type="entry name" value="RT_RNaseH_2"/>
</dbReference>
<dbReference type="Gene3D" id="3.10.20.370">
    <property type="match status" value="1"/>
</dbReference>
<dbReference type="InterPro" id="IPR012337">
    <property type="entry name" value="RNaseH-like_sf"/>
</dbReference>
<dbReference type="OrthoDB" id="6118683at2759"/>
<sequence length="1231" mass="140209">MVSGVKIKKHPKMETFKPPSALNLTGNLRENWRRWIQRFELFLTASGKVKETEKVRCAILLHLIGDEALEIYNTFTFGEGEDRDKLSVLKKKFEDYVNPRKNTVFERYKFWECKQQEGETIDQFITELKTRAKSCEFGDQTDSMIRDRIVFGVSDIRLKERLLRESSELTLEKAASLCRAAEESAKQLRELRKQNVDPSEPEVHVVKKPTRGESLFDCNRCGTKHAVRSCPAFGKPCHKCKRKKHFARMCQMSRNSSVDEVSENTGEANTRNDPTLELNSLFIGTITSPTTSSAWFVSVGINGTQVRFKLDTGAEANVLPFNVYSSLKISTSLQKTDVVLTSYGNFKVKPEGKVFLRCVVNGQSEMLPFFVVTVQSTPILGLQACEKLNLVKKVNEVPPSPSTKEHIIHDYPEVFEGLGSMDAEYHIVVDKTVKPVIHPPRKVPYSILGNLVIVEKRDGSLRLCLDPRDLNKAIQREHHRIHTAEDIATRLSGKNLFSIVDEKDGFRQIHLDEESSHLCTFNTPFGRFRFTRLPFGVCSAPEVFQKKNEALFGDIDGVEVIFDDIIVAARDEKEHDEIMAKLLERAKAENVKFNPEKLQYKVKEVKYMGNIVSESGLKPDSEKVRAILDMPLPKSKEELRRFLGMVNFFSKFIPGQSSITDPLRQLLKKDSVWDWSHEHTGAVEQLKQILSSQPVLKFFDSAKPVKLQVDASKGGLGACLLQDGHPVAYASRSLSSAEENYAQIEKELTAVVFGCEKFHCYVYGKPIDIDSDHKPLVSISRKPLVQASPRLQRLLLRLQKYDVTINYLPGKYMYVADALSRAFLPDGPVPDEMNDDVTKMIHSLVENLPMTVEKLEELKSATVEDEVLQQLIQFIKDGWPSSRVNSPSAVGHYWKFQDEIYEANGLLFFGQKLIIPEKLRPDILRRIHESHLGMEKCKSRARAVVYWPGMSADIERLVAKCSTCLKHQRSNQKEPLKPHTVPARAWQKLGTDIFEYKSKSYLVIVDYYSKFPEISLLKDKSNQAVITSMKSVFARHGIPDEVVADNMPFSSKECLQFAQEWGFKISTSSPHYPQSNGMSERTIQTIKNLLRKADYEGNDPYIALLEYRNTPFTGMQESPAQLLMSRMLKSKLPTTTALLQPKVQENVREKLEQRAEKQKEYFDRNAKPLRPVKIHLLPTSEPPPNNLGPDYDEEIMPEPRPNNVVDPQPILRRLLSLLVIKIANLKTAEYL</sequence>
<dbReference type="FunFam" id="1.10.340.70:FF:000003">
    <property type="entry name" value="Protein CBG25708"/>
    <property type="match status" value="1"/>
</dbReference>
<dbReference type="CDD" id="cd05481">
    <property type="entry name" value="retropepsin_like_LTR_1"/>
    <property type="match status" value="1"/>
</dbReference>
<reference evidence="3" key="1">
    <citation type="submission" date="2020-04" db="EMBL/GenBank/DDBJ databases">
        <authorList>
            <person name="Alioto T."/>
            <person name="Alioto T."/>
            <person name="Gomez Garrido J."/>
        </authorList>
    </citation>
    <scope>NUCLEOTIDE SEQUENCE</scope>
    <source>
        <strain evidence="3">A484AB</strain>
    </source>
</reference>
<dbReference type="Gene3D" id="1.10.340.70">
    <property type="match status" value="1"/>
</dbReference>
<dbReference type="FunFam" id="3.10.20.370:FF:000001">
    <property type="entry name" value="Retrovirus-related Pol polyprotein from transposon 17.6-like protein"/>
    <property type="match status" value="1"/>
</dbReference>
<dbReference type="Pfam" id="PF17921">
    <property type="entry name" value="Integrase_H2C2"/>
    <property type="match status" value="1"/>
</dbReference>
<dbReference type="Gene3D" id="3.10.10.10">
    <property type="entry name" value="HIV Type 1 Reverse Transcriptase, subunit A, domain 1"/>
    <property type="match status" value="1"/>
</dbReference>
<dbReference type="Pfam" id="PF00665">
    <property type="entry name" value="rve"/>
    <property type="match status" value="1"/>
</dbReference>
<dbReference type="Proteomes" id="UP001152795">
    <property type="component" value="Unassembled WGS sequence"/>
</dbReference>